<dbReference type="Proteomes" id="UP001055153">
    <property type="component" value="Unassembled WGS sequence"/>
</dbReference>
<comment type="caution">
    <text evidence="1">The sequence shown here is derived from an EMBL/GenBank/DDBJ whole genome shotgun (WGS) entry which is preliminary data.</text>
</comment>
<dbReference type="RefSeq" id="WP_238235912.1">
    <property type="nucleotide sequence ID" value="NZ_BPQQ01000034.1"/>
</dbReference>
<proteinExistence type="predicted"/>
<organism evidence="1 2">
    <name type="scientific">Methylobacterium isbiliense</name>
    <dbReference type="NCBI Taxonomy" id="315478"/>
    <lineage>
        <taxon>Bacteria</taxon>
        <taxon>Pseudomonadati</taxon>
        <taxon>Pseudomonadota</taxon>
        <taxon>Alphaproteobacteria</taxon>
        <taxon>Hyphomicrobiales</taxon>
        <taxon>Methylobacteriaceae</taxon>
        <taxon>Methylobacterium</taxon>
    </lineage>
</organism>
<protein>
    <recommendedName>
        <fullName evidence="3">Ketohydroxyglutarate aldolase</fullName>
    </recommendedName>
</protein>
<name>A0ABQ4SD11_9HYPH</name>
<reference evidence="1" key="1">
    <citation type="journal article" date="2021" name="Front. Microbiol.">
        <title>Comprehensive Comparative Genomics and Phenotyping of Methylobacterium Species.</title>
        <authorList>
            <person name="Alessa O."/>
            <person name="Ogura Y."/>
            <person name="Fujitani Y."/>
            <person name="Takami H."/>
            <person name="Hayashi T."/>
            <person name="Sahin N."/>
            <person name="Tani A."/>
        </authorList>
    </citation>
    <scope>NUCLEOTIDE SEQUENCE</scope>
    <source>
        <strain evidence="1">DSM 17168</strain>
    </source>
</reference>
<dbReference type="EMBL" id="BPQQ01000034">
    <property type="protein sequence ID" value="GJE01107.1"/>
    <property type="molecule type" value="Genomic_DNA"/>
</dbReference>
<sequence>MSKVDVSVSIPDASSFERTVAAAGKVGFKVKDKLDILGVATGSIERSALAKLKQVPGVDSVEEQREVGTPTPVRRFP</sequence>
<gene>
    <name evidence="1" type="ORF">GMJLKIPL_3036</name>
</gene>
<reference evidence="1" key="2">
    <citation type="submission" date="2021-08" db="EMBL/GenBank/DDBJ databases">
        <authorList>
            <person name="Tani A."/>
            <person name="Ola A."/>
            <person name="Ogura Y."/>
            <person name="Katsura K."/>
            <person name="Hayashi T."/>
        </authorList>
    </citation>
    <scope>NUCLEOTIDE SEQUENCE</scope>
    <source>
        <strain evidence="1">DSM 17168</strain>
    </source>
</reference>
<keyword evidence="2" id="KW-1185">Reference proteome</keyword>
<evidence type="ECO:0008006" key="3">
    <source>
        <dbReference type="Google" id="ProtNLM"/>
    </source>
</evidence>
<accession>A0ABQ4SD11</accession>
<evidence type="ECO:0000313" key="1">
    <source>
        <dbReference type="EMBL" id="GJE01107.1"/>
    </source>
</evidence>
<evidence type="ECO:0000313" key="2">
    <source>
        <dbReference type="Proteomes" id="UP001055153"/>
    </source>
</evidence>